<dbReference type="Gene3D" id="1.10.620.20">
    <property type="entry name" value="Ribonucleotide Reductase, subunit A"/>
    <property type="match status" value="1"/>
</dbReference>
<evidence type="ECO:0000256" key="1">
    <source>
        <dbReference type="ARBA" id="ARBA00001936"/>
    </source>
</evidence>
<dbReference type="InterPro" id="IPR012348">
    <property type="entry name" value="RNR-like"/>
</dbReference>
<evidence type="ECO:0000313" key="11">
    <source>
        <dbReference type="EMBL" id="NEY73769.1"/>
    </source>
</evidence>
<comment type="caution">
    <text evidence="11">The sequence shown here is derived from an EMBL/GenBank/DDBJ whole genome shotgun (WGS) entry which is preliminary data.</text>
</comment>
<proteinExistence type="inferred from homology"/>
<evidence type="ECO:0000256" key="9">
    <source>
        <dbReference type="ARBA" id="ARBA00031672"/>
    </source>
</evidence>
<evidence type="ECO:0000313" key="12">
    <source>
        <dbReference type="Proteomes" id="UP000481043"/>
    </source>
</evidence>
<evidence type="ECO:0000256" key="2">
    <source>
        <dbReference type="ARBA" id="ARBA00001962"/>
    </source>
</evidence>
<keyword evidence="5" id="KW-0479">Metal-binding</keyword>
<evidence type="ECO:0000256" key="7">
    <source>
        <dbReference type="ARBA" id="ARBA00023004"/>
    </source>
</evidence>
<dbReference type="RefSeq" id="WP_163181614.1">
    <property type="nucleotide sequence ID" value="NZ_JAAIWM010000009.1"/>
</dbReference>
<gene>
    <name evidence="11" type="ORF">G4D63_18805</name>
</gene>
<comment type="cofactor">
    <cofactor evidence="1">
        <name>Mn(2+)</name>
        <dbReference type="ChEBI" id="CHEBI:29035"/>
    </cofactor>
</comment>
<sequence length="295" mass="33906">MEKRTILTTSSRGLLEDTLPFRLFQKAKRFGVWDPADIDLTQDQKDWAAFNPEQKEAILRLISQFQAGEEAVTRDLLPLMMVIAKEGRLEEEMYLTTFLFEEAKHTEFFRLVLNAIGEHGDLTRYHSPTYNTIFNEILPTAMERLETDHSAEALAEASTVYNMFVEGVLAETGYYSFYQSLEKAGAMPGLLQGIGLLKRDEGRHIAYGTFLLQRLISEQPHIFDLVASKMEQLTPLAIKLNQEGMMEDSPFEVDFEETMNFTMKQLSVRMEILARSKGKRMEEIYKQTESEFGIV</sequence>
<dbReference type="GO" id="GO:0046872">
    <property type="term" value="F:metal ion binding"/>
    <property type="evidence" value="ECO:0007669"/>
    <property type="project" value="UniProtKB-KW"/>
</dbReference>
<dbReference type="PANTHER" id="PTHR23409:SF36">
    <property type="entry name" value="R2-LIKE LIGAND BINDING OXIDASE"/>
    <property type="match status" value="1"/>
</dbReference>
<dbReference type="CDD" id="cd07911">
    <property type="entry name" value="RNRR2_Rv0233_like"/>
    <property type="match status" value="1"/>
</dbReference>
<organism evidence="11 12">
    <name type="scientific">Bacillus mesophilus</name>
    <dbReference type="NCBI Taxonomy" id="1808955"/>
    <lineage>
        <taxon>Bacteria</taxon>
        <taxon>Bacillati</taxon>
        <taxon>Bacillota</taxon>
        <taxon>Bacilli</taxon>
        <taxon>Bacillales</taxon>
        <taxon>Bacillaceae</taxon>
        <taxon>Bacillus</taxon>
    </lineage>
</organism>
<comment type="cofactor">
    <cofactor evidence="2">
        <name>Fe cation</name>
        <dbReference type="ChEBI" id="CHEBI:24875"/>
    </cofactor>
</comment>
<keyword evidence="6" id="KW-0560">Oxidoreductase</keyword>
<dbReference type="InterPro" id="IPR000358">
    <property type="entry name" value="RNR_small_fam"/>
</dbReference>
<evidence type="ECO:0000256" key="5">
    <source>
        <dbReference type="ARBA" id="ARBA00022723"/>
    </source>
</evidence>
<reference evidence="11 12" key="1">
    <citation type="submission" date="2020-02" db="EMBL/GenBank/DDBJ databases">
        <title>Bacillus aquiflavi sp. nov., isolated from yellow water of strong flavor Chinese baijiu in Yibin region of China.</title>
        <authorList>
            <person name="Xie J."/>
        </authorList>
    </citation>
    <scope>NUCLEOTIDE SEQUENCE [LARGE SCALE GENOMIC DNA]</scope>
    <source>
        <strain evidence="11 12">SA4</strain>
    </source>
</reference>
<dbReference type="NCBIfam" id="NF006200">
    <property type="entry name" value="PRK08326.1-3"/>
    <property type="match status" value="1"/>
</dbReference>
<evidence type="ECO:0000256" key="10">
    <source>
        <dbReference type="ARBA" id="ARBA00032636"/>
    </source>
</evidence>
<dbReference type="GO" id="GO:0016491">
    <property type="term" value="F:oxidoreductase activity"/>
    <property type="evidence" value="ECO:0007669"/>
    <property type="project" value="UniProtKB-KW"/>
</dbReference>
<keyword evidence="8" id="KW-0464">Manganese</keyword>
<evidence type="ECO:0000256" key="6">
    <source>
        <dbReference type="ARBA" id="ARBA00023002"/>
    </source>
</evidence>
<dbReference type="SUPFAM" id="SSF47240">
    <property type="entry name" value="Ferritin-like"/>
    <property type="match status" value="1"/>
</dbReference>
<protein>
    <recommendedName>
        <fullName evidence="4">R2-like ligand binding oxidase</fullName>
    </recommendedName>
    <alternativeName>
        <fullName evidence="10">Ribonucleotide reductase R2 subunit homolog</fullName>
    </alternativeName>
    <alternativeName>
        <fullName evidence="9">Ribonucleotide reductase small subunit homolog</fullName>
    </alternativeName>
</protein>
<dbReference type="NCBIfam" id="NF006202">
    <property type="entry name" value="PRK08326.1-5"/>
    <property type="match status" value="1"/>
</dbReference>
<evidence type="ECO:0000256" key="4">
    <source>
        <dbReference type="ARBA" id="ARBA00013559"/>
    </source>
</evidence>
<keyword evidence="12" id="KW-1185">Reference proteome</keyword>
<dbReference type="Proteomes" id="UP000481043">
    <property type="component" value="Unassembled WGS sequence"/>
</dbReference>
<dbReference type="InterPro" id="IPR009078">
    <property type="entry name" value="Ferritin-like_SF"/>
</dbReference>
<evidence type="ECO:0000256" key="3">
    <source>
        <dbReference type="ARBA" id="ARBA00007873"/>
    </source>
</evidence>
<name>A0A6M0QDB0_9BACI</name>
<dbReference type="PANTHER" id="PTHR23409">
    <property type="entry name" value="RIBONUCLEOSIDE-DIPHOSPHATE REDUCTASE SMALL CHAIN"/>
    <property type="match status" value="1"/>
</dbReference>
<comment type="similarity">
    <text evidence="3">Belongs to the ribonucleoside diphosphate reductase small chain family. R2-like ligand binding oxidase subfamily.</text>
</comment>
<dbReference type="InterPro" id="IPR033908">
    <property type="entry name" value="R2LOX"/>
</dbReference>
<dbReference type="Pfam" id="PF00268">
    <property type="entry name" value="Ribonuc_red_sm"/>
    <property type="match status" value="1"/>
</dbReference>
<accession>A0A6M0QDB0</accession>
<evidence type="ECO:0000256" key="8">
    <source>
        <dbReference type="ARBA" id="ARBA00023211"/>
    </source>
</evidence>
<dbReference type="GO" id="GO:0009263">
    <property type="term" value="P:deoxyribonucleotide biosynthetic process"/>
    <property type="evidence" value="ECO:0007669"/>
    <property type="project" value="InterPro"/>
</dbReference>
<dbReference type="AlphaFoldDB" id="A0A6M0QDB0"/>
<dbReference type="EMBL" id="JAAIWM010000009">
    <property type="protein sequence ID" value="NEY73769.1"/>
    <property type="molecule type" value="Genomic_DNA"/>
</dbReference>
<keyword evidence="7" id="KW-0408">Iron</keyword>